<name>X1IIP7_9ZZZZ</name>
<gene>
    <name evidence="2" type="ORF">S03H2_34657</name>
</gene>
<feature type="coiled-coil region" evidence="1">
    <location>
        <begin position="6"/>
        <end position="57"/>
    </location>
</feature>
<dbReference type="AlphaFoldDB" id="X1IIP7"/>
<accession>X1IIP7</accession>
<comment type="caution">
    <text evidence="2">The sequence shown here is derived from an EMBL/GenBank/DDBJ whole genome shotgun (WGS) entry which is preliminary data.</text>
</comment>
<keyword evidence="1" id="KW-0175">Coiled coil</keyword>
<dbReference type="EMBL" id="BARU01021164">
    <property type="protein sequence ID" value="GAH57443.1"/>
    <property type="molecule type" value="Genomic_DNA"/>
</dbReference>
<sequence length="60" mass="6879">MSKEILDLAKHDIEEAAKSLKTARELIDRLKKAGESTAELESNYAKAQSRLRRFEVAFRD</sequence>
<proteinExistence type="predicted"/>
<evidence type="ECO:0000256" key="1">
    <source>
        <dbReference type="SAM" id="Coils"/>
    </source>
</evidence>
<evidence type="ECO:0000313" key="2">
    <source>
        <dbReference type="EMBL" id="GAH57443.1"/>
    </source>
</evidence>
<reference evidence="2" key="1">
    <citation type="journal article" date="2014" name="Front. Microbiol.">
        <title>High frequency of phylogenetically diverse reductive dehalogenase-homologous genes in deep subseafloor sedimentary metagenomes.</title>
        <authorList>
            <person name="Kawai M."/>
            <person name="Futagami T."/>
            <person name="Toyoda A."/>
            <person name="Takaki Y."/>
            <person name="Nishi S."/>
            <person name="Hori S."/>
            <person name="Arai W."/>
            <person name="Tsubouchi T."/>
            <person name="Morono Y."/>
            <person name="Uchiyama I."/>
            <person name="Ito T."/>
            <person name="Fujiyama A."/>
            <person name="Inagaki F."/>
            <person name="Takami H."/>
        </authorList>
    </citation>
    <scope>NUCLEOTIDE SEQUENCE</scope>
    <source>
        <strain evidence="2">Expedition CK06-06</strain>
    </source>
</reference>
<organism evidence="2">
    <name type="scientific">marine sediment metagenome</name>
    <dbReference type="NCBI Taxonomy" id="412755"/>
    <lineage>
        <taxon>unclassified sequences</taxon>
        <taxon>metagenomes</taxon>
        <taxon>ecological metagenomes</taxon>
    </lineage>
</organism>
<protein>
    <submittedName>
        <fullName evidence="2">Uncharacterized protein</fullName>
    </submittedName>
</protein>